<keyword evidence="4" id="KW-1185">Reference proteome</keyword>
<dbReference type="AlphaFoldDB" id="A0A7D6VA33"/>
<evidence type="ECO:0000313" key="3">
    <source>
        <dbReference type="EMBL" id="QLY30071.1"/>
    </source>
</evidence>
<dbReference type="Gene3D" id="3.10.450.40">
    <property type="match status" value="1"/>
</dbReference>
<feature type="domain" description="PepSY" evidence="2">
    <location>
        <begin position="43"/>
        <end position="102"/>
    </location>
</feature>
<dbReference type="EMBL" id="CP059399">
    <property type="protein sequence ID" value="QLY30071.1"/>
    <property type="molecule type" value="Genomic_DNA"/>
</dbReference>
<dbReference type="RefSeq" id="WP_181581270.1">
    <property type="nucleotide sequence ID" value="NZ_CP059399.1"/>
</dbReference>
<evidence type="ECO:0000259" key="2">
    <source>
        <dbReference type="Pfam" id="PF03413"/>
    </source>
</evidence>
<name>A0A7D6VA33_9NOCA</name>
<evidence type="ECO:0000313" key="4">
    <source>
        <dbReference type="Proteomes" id="UP000515512"/>
    </source>
</evidence>
<accession>A0A7D6VA33</accession>
<evidence type="ECO:0000256" key="1">
    <source>
        <dbReference type="SAM" id="SignalP"/>
    </source>
</evidence>
<dbReference type="Pfam" id="PF03413">
    <property type="entry name" value="PepSY"/>
    <property type="match status" value="1"/>
</dbReference>
<dbReference type="KEGG" id="nhu:H0264_33630"/>
<proteinExistence type="predicted"/>
<keyword evidence="1" id="KW-0732">Signal</keyword>
<dbReference type="Proteomes" id="UP000515512">
    <property type="component" value="Chromosome"/>
</dbReference>
<sequence>MTVHSHRGTRTLRRFAFGAFFAAATATGAAAPVLAAPTVQAAVDEQEAMEAARHALQGATVQSVELEMSSGSPKWEVEVATRTGGEYEVEVDAMNGMILSIEQSA</sequence>
<feature type="chain" id="PRO_5038984403" evidence="1">
    <location>
        <begin position="36"/>
        <end position="105"/>
    </location>
</feature>
<organism evidence="3 4">
    <name type="scientific">Nocardia huaxiensis</name>
    <dbReference type="NCBI Taxonomy" id="2755382"/>
    <lineage>
        <taxon>Bacteria</taxon>
        <taxon>Bacillati</taxon>
        <taxon>Actinomycetota</taxon>
        <taxon>Actinomycetes</taxon>
        <taxon>Mycobacteriales</taxon>
        <taxon>Nocardiaceae</taxon>
        <taxon>Nocardia</taxon>
    </lineage>
</organism>
<feature type="signal peptide" evidence="1">
    <location>
        <begin position="1"/>
        <end position="35"/>
    </location>
</feature>
<gene>
    <name evidence="3" type="ORF">H0264_33630</name>
</gene>
<reference evidence="3 4" key="1">
    <citation type="submission" date="2020-07" db="EMBL/GenBank/DDBJ databases">
        <authorList>
            <person name="Zhuang K."/>
            <person name="Ran Y."/>
        </authorList>
    </citation>
    <scope>NUCLEOTIDE SEQUENCE [LARGE SCALE GENOMIC DNA]</scope>
    <source>
        <strain evidence="3 4">WCH-YHL-001</strain>
    </source>
</reference>
<dbReference type="InterPro" id="IPR025711">
    <property type="entry name" value="PepSY"/>
</dbReference>
<protein>
    <submittedName>
        <fullName evidence="3">PepSY domain-containing protein</fullName>
    </submittedName>
</protein>